<protein>
    <submittedName>
        <fullName evidence="1">Uncharacterized protein</fullName>
    </submittedName>
</protein>
<dbReference type="AlphaFoldDB" id="A0A1G2LRB6"/>
<dbReference type="Proteomes" id="UP000177171">
    <property type="component" value="Unassembled WGS sequence"/>
</dbReference>
<name>A0A1G2LRB6_9BACT</name>
<dbReference type="EMBL" id="MHQY01000013">
    <property type="protein sequence ID" value="OHA14185.1"/>
    <property type="molecule type" value="Genomic_DNA"/>
</dbReference>
<evidence type="ECO:0000313" key="1">
    <source>
        <dbReference type="EMBL" id="OHA14185.1"/>
    </source>
</evidence>
<organism evidence="1 2">
    <name type="scientific">Candidatus Sungbacteria bacterium RIFCSPLOWO2_12_FULL_41_11</name>
    <dbReference type="NCBI Taxonomy" id="1802286"/>
    <lineage>
        <taxon>Bacteria</taxon>
        <taxon>Candidatus Sungiibacteriota</taxon>
    </lineage>
</organism>
<evidence type="ECO:0000313" key="2">
    <source>
        <dbReference type="Proteomes" id="UP000177171"/>
    </source>
</evidence>
<sequence length="91" mass="9642">MSSAFLLSVRGFGIRGGISYLSAKLKIKLWKLVSGTFLFKYLSISLKLSRLAPLFEVTSLRGTSAVLGEAGSEGGGFGEGGGIFFIHRAVL</sequence>
<accession>A0A1G2LRB6</accession>
<reference evidence="1 2" key="1">
    <citation type="journal article" date="2016" name="Nat. Commun.">
        <title>Thousands of microbial genomes shed light on interconnected biogeochemical processes in an aquifer system.</title>
        <authorList>
            <person name="Anantharaman K."/>
            <person name="Brown C.T."/>
            <person name="Hug L.A."/>
            <person name="Sharon I."/>
            <person name="Castelle C.J."/>
            <person name="Probst A.J."/>
            <person name="Thomas B.C."/>
            <person name="Singh A."/>
            <person name="Wilkins M.J."/>
            <person name="Karaoz U."/>
            <person name="Brodie E.L."/>
            <person name="Williams K.H."/>
            <person name="Hubbard S.S."/>
            <person name="Banfield J.F."/>
        </authorList>
    </citation>
    <scope>NUCLEOTIDE SEQUENCE [LARGE SCALE GENOMIC DNA]</scope>
</reference>
<comment type="caution">
    <text evidence="1">The sequence shown here is derived from an EMBL/GenBank/DDBJ whole genome shotgun (WGS) entry which is preliminary data.</text>
</comment>
<proteinExistence type="predicted"/>
<gene>
    <name evidence="1" type="ORF">A3G49_03010</name>
</gene>